<comment type="caution">
    <text evidence="10">The sequence shown here is derived from an EMBL/GenBank/DDBJ whole genome shotgun (WGS) entry which is preliminary data.</text>
</comment>
<evidence type="ECO:0000256" key="5">
    <source>
        <dbReference type="ARBA" id="ARBA00022927"/>
    </source>
</evidence>
<keyword evidence="7 9" id="KW-0811">Translocation</keyword>
<organism evidence="10 11">
    <name type="scientific">Candidatus Roizmanbacteria bacterium RIFCSPHIGHO2_02_FULL_43_11</name>
    <dbReference type="NCBI Taxonomy" id="1802043"/>
    <lineage>
        <taxon>Bacteria</taxon>
        <taxon>Candidatus Roizmaniibacteriota</taxon>
    </lineage>
</organism>
<dbReference type="GO" id="GO:0005886">
    <property type="term" value="C:plasma membrane"/>
    <property type="evidence" value="ECO:0007669"/>
    <property type="project" value="UniProtKB-SubCell"/>
</dbReference>
<comment type="subcellular location">
    <subcellularLocation>
        <location evidence="9">Cell membrane</location>
        <topology evidence="9">Multi-pass membrane protein</topology>
    </subcellularLocation>
    <subcellularLocation>
        <location evidence="1">Membrane</location>
        <topology evidence="1">Multi-pass membrane protein</topology>
    </subcellularLocation>
</comment>
<name>A0A1F7HJE9_9BACT</name>
<dbReference type="InterPro" id="IPR004692">
    <property type="entry name" value="SecG"/>
</dbReference>
<dbReference type="Proteomes" id="UP000178098">
    <property type="component" value="Unassembled WGS sequence"/>
</dbReference>
<comment type="similarity">
    <text evidence="2 9">Belongs to the SecG family.</text>
</comment>
<evidence type="ECO:0000256" key="9">
    <source>
        <dbReference type="RuleBase" id="RU365087"/>
    </source>
</evidence>
<dbReference type="Pfam" id="PF03840">
    <property type="entry name" value="SecG"/>
    <property type="match status" value="1"/>
</dbReference>
<evidence type="ECO:0000313" key="10">
    <source>
        <dbReference type="EMBL" id="OGK31213.1"/>
    </source>
</evidence>
<evidence type="ECO:0000256" key="1">
    <source>
        <dbReference type="ARBA" id="ARBA00004141"/>
    </source>
</evidence>
<comment type="function">
    <text evidence="9">Involved in protein export. Participates in an early event of protein translocation.</text>
</comment>
<feature type="transmembrane region" description="Helical" evidence="9">
    <location>
        <begin position="50"/>
        <end position="70"/>
    </location>
</feature>
<dbReference type="EMBL" id="MFZT01000027">
    <property type="protein sequence ID" value="OGK31213.1"/>
    <property type="molecule type" value="Genomic_DNA"/>
</dbReference>
<keyword evidence="5 9" id="KW-0653">Protein transport</keyword>
<dbReference type="AlphaFoldDB" id="A0A1F7HJE9"/>
<protein>
    <recommendedName>
        <fullName evidence="9">Protein-export membrane protein SecG</fullName>
    </recommendedName>
</protein>
<comment type="caution">
    <text evidence="9">Lacks conserved residue(s) required for the propagation of feature annotation.</text>
</comment>
<keyword evidence="3 9" id="KW-0813">Transport</keyword>
<evidence type="ECO:0000256" key="7">
    <source>
        <dbReference type="ARBA" id="ARBA00023010"/>
    </source>
</evidence>
<gene>
    <name evidence="10" type="ORF">A3D08_01435</name>
</gene>
<reference evidence="10 11" key="1">
    <citation type="journal article" date="2016" name="Nat. Commun.">
        <title>Thousands of microbial genomes shed light on interconnected biogeochemical processes in an aquifer system.</title>
        <authorList>
            <person name="Anantharaman K."/>
            <person name="Brown C.T."/>
            <person name="Hug L.A."/>
            <person name="Sharon I."/>
            <person name="Castelle C.J."/>
            <person name="Probst A.J."/>
            <person name="Thomas B.C."/>
            <person name="Singh A."/>
            <person name="Wilkins M.J."/>
            <person name="Karaoz U."/>
            <person name="Brodie E.L."/>
            <person name="Williams K.H."/>
            <person name="Hubbard S.S."/>
            <person name="Banfield J.F."/>
        </authorList>
    </citation>
    <scope>NUCLEOTIDE SEQUENCE [LARGE SCALE GENOMIC DNA]</scope>
</reference>
<keyword evidence="4 9" id="KW-0812">Transmembrane</keyword>
<keyword evidence="8 9" id="KW-0472">Membrane</keyword>
<dbReference type="GO" id="GO:0015450">
    <property type="term" value="F:protein-transporting ATPase activity"/>
    <property type="evidence" value="ECO:0007669"/>
    <property type="project" value="UniProtKB-UniRule"/>
</dbReference>
<dbReference type="GO" id="GO:0009306">
    <property type="term" value="P:protein secretion"/>
    <property type="evidence" value="ECO:0007669"/>
    <property type="project" value="UniProtKB-UniRule"/>
</dbReference>
<evidence type="ECO:0000256" key="2">
    <source>
        <dbReference type="ARBA" id="ARBA00008445"/>
    </source>
</evidence>
<evidence type="ECO:0000256" key="6">
    <source>
        <dbReference type="ARBA" id="ARBA00022989"/>
    </source>
</evidence>
<evidence type="ECO:0000256" key="4">
    <source>
        <dbReference type="ARBA" id="ARBA00022692"/>
    </source>
</evidence>
<sequence>MQNALLVVTIVLGVVITALTLFQGKGGGLGSAWGGTGAGFQTRRGLEKMLLRLTAILIFLFFVVSVINVLL</sequence>
<keyword evidence="6 9" id="KW-1133">Transmembrane helix</keyword>
<dbReference type="PRINTS" id="PR01651">
    <property type="entry name" value="SECGEXPORT"/>
</dbReference>
<proteinExistence type="inferred from homology"/>
<accession>A0A1F7HJE9</accession>
<dbReference type="NCBIfam" id="TIGR00810">
    <property type="entry name" value="secG"/>
    <property type="match status" value="1"/>
</dbReference>
<evidence type="ECO:0000256" key="3">
    <source>
        <dbReference type="ARBA" id="ARBA00022448"/>
    </source>
</evidence>
<evidence type="ECO:0000256" key="8">
    <source>
        <dbReference type="ARBA" id="ARBA00023136"/>
    </source>
</evidence>
<keyword evidence="9" id="KW-1003">Cell membrane</keyword>
<evidence type="ECO:0000313" key="11">
    <source>
        <dbReference type="Proteomes" id="UP000178098"/>
    </source>
</evidence>